<accession>A0A6J4MQC4</accession>
<keyword evidence="1" id="KW-0560">Oxidoreductase</keyword>
<protein>
    <submittedName>
        <fullName evidence="1">1,2-phenylacetyl-CoA epoxidase, subunit C</fullName>
        <ecNumber evidence="1">1.14.13.149</ecNumber>
    </submittedName>
</protein>
<dbReference type="InterPro" id="IPR007814">
    <property type="entry name" value="PaaA_PaaC"/>
</dbReference>
<dbReference type="EMBL" id="CADCUD010000246">
    <property type="protein sequence ID" value="CAA9363770.1"/>
    <property type="molecule type" value="Genomic_DNA"/>
</dbReference>
<evidence type="ECO:0000313" key="1">
    <source>
        <dbReference type="EMBL" id="CAA9363770.1"/>
    </source>
</evidence>
<dbReference type="Gene3D" id="1.20.1260.10">
    <property type="match status" value="1"/>
</dbReference>
<organism evidence="1">
    <name type="scientific">uncultured Nocardioidaceae bacterium</name>
    <dbReference type="NCBI Taxonomy" id="253824"/>
    <lineage>
        <taxon>Bacteria</taxon>
        <taxon>Bacillati</taxon>
        <taxon>Actinomycetota</taxon>
        <taxon>Actinomycetes</taxon>
        <taxon>Propionibacteriales</taxon>
        <taxon>Nocardioidaceae</taxon>
        <taxon>environmental samples</taxon>
    </lineage>
</organism>
<dbReference type="InterPro" id="IPR009078">
    <property type="entry name" value="Ferritin-like_SF"/>
</dbReference>
<name>A0A6J4MQC4_9ACTN</name>
<dbReference type="GO" id="GO:0097266">
    <property type="term" value="F:phenylacetyl-CoA 1,2-epoxidase activity"/>
    <property type="evidence" value="ECO:0007669"/>
    <property type="project" value="UniProtKB-EC"/>
</dbReference>
<gene>
    <name evidence="1" type="ORF">AVDCRST_MAG46-3535</name>
</gene>
<dbReference type="Pfam" id="PF05138">
    <property type="entry name" value="PaaA_PaaC"/>
    <property type="match status" value="1"/>
</dbReference>
<dbReference type="EC" id="1.14.13.149" evidence="1"/>
<dbReference type="PANTHER" id="PTHR30458:SF0">
    <property type="entry name" value="1,2-PHENYLACETYL-COA EPOXIDASE, SUBUNIT C"/>
    <property type="match status" value="1"/>
</dbReference>
<dbReference type="SUPFAM" id="SSF47240">
    <property type="entry name" value="Ferritin-like"/>
    <property type="match status" value="1"/>
</dbReference>
<proteinExistence type="predicted"/>
<dbReference type="GO" id="GO:0010124">
    <property type="term" value="P:phenylacetate catabolic process"/>
    <property type="evidence" value="ECO:0007669"/>
    <property type="project" value="InterPro"/>
</dbReference>
<dbReference type="InterPro" id="IPR011882">
    <property type="entry name" value="PaaC"/>
</dbReference>
<dbReference type="InterPro" id="IPR052703">
    <property type="entry name" value="Aromatic_CoA_ox/epox"/>
</dbReference>
<dbReference type="InterPro" id="IPR012347">
    <property type="entry name" value="Ferritin-like"/>
</dbReference>
<dbReference type="AlphaFoldDB" id="A0A6J4MQC4"/>
<dbReference type="PANTHER" id="PTHR30458">
    <property type="entry name" value="PHENYLACETIC ACID DEGRADATION PROTEIN PAA"/>
    <property type="match status" value="1"/>
</dbReference>
<reference evidence="1" key="1">
    <citation type="submission" date="2020-02" db="EMBL/GenBank/DDBJ databases">
        <authorList>
            <person name="Meier V. D."/>
        </authorList>
    </citation>
    <scope>NUCLEOTIDE SEQUENCE</scope>
    <source>
        <strain evidence="1">AVDCRST_MAG46</strain>
    </source>
</reference>
<dbReference type="NCBIfam" id="TIGR02158">
    <property type="entry name" value="PA_CoA_Oxy3"/>
    <property type="match status" value="1"/>
</dbReference>
<dbReference type="GO" id="GO:0005829">
    <property type="term" value="C:cytosol"/>
    <property type="evidence" value="ECO:0007669"/>
    <property type="project" value="TreeGrafter"/>
</dbReference>
<sequence>MNDHDSAYTSLVEAEDDARWAFGTSFDDPLAGVDTTLPADVDGASLAAYCLMLGDDALISAQRLAEWSTRAPELEEEVALANIGLDLLGQARLLLARAAAADPRVVPALPEGSPVPDEDALAFFRDEGAFRNVRLTEQGNGDFARSMARLLVFSTWRLAVLQRLTSSRDAVLAAVAAKGVKELTYHRDYAARWVVTLAGGTDESRRRMENGLAVVWPYVEELFWSHPVEVTFAEQGVGVDPGDVRAEFDSVLATVLSAGDLELPQVSTATTVAGRAGRNGVHSESLGPLLAQLQVVARAHPMGRW</sequence>